<evidence type="ECO:0000256" key="2">
    <source>
        <dbReference type="ARBA" id="ARBA00022692"/>
    </source>
</evidence>
<feature type="transmembrane region" description="Helical" evidence="7">
    <location>
        <begin position="1193"/>
        <end position="1220"/>
    </location>
</feature>
<gene>
    <name evidence="9" type="ORF">T265_07627</name>
</gene>
<dbReference type="RefSeq" id="XP_009171459.1">
    <property type="nucleotide sequence ID" value="XM_009173195.1"/>
</dbReference>
<evidence type="ECO:0000256" key="6">
    <source>
        <dbReference type="ARBA" id="ARBA00038046"/>
    </source>
</evidence>
<feature type="transmembrane region" description="Helical" evidence="7">
    <location>
        <begin position="47"/>
        <end position="66"/>
    </location>
</feature>
<keyword evidence="4 7" id="KW-0472">Membrane</keyword>
<protein>
    <recommendedName>
        <fullName evidence="8">SSD domain-containing protein</fullName>
    </recommendedName>
</protein>
<dbReference type="GO" id="GO:0022857">
    <property type="term" value="F:transmembrane transporter activity"/>
    <property type="evidence" value="ECO:0007669"/>
    <property type="project" value="TreeGrafter"/>
</dbReference>
<dbReference type="AlphaFoldDB" id="A0A075AB27"/>
<dbReference type="PANTHER" id="PTHR45951">
    <property type="entry name" value="PROTEIN DISPATCHED-RELATED"/>
    <property type="match status" value="1"/>
</dbReference>
<organism evidence="9 10">
    <name type="scientific">Opisthorchis viverrini</name>
    <name type="common">Southeast Asian liver fluke</name>
    <dbReference type="NCBI Taxonomy" id="6198"/>
    <lineage>
        <taxon>Eukaryota</taxon>
        <taxon>Metazoa</taxon>
        <taxon>Spiralia</taxon>
        <taxon>Lophotrochozoa</taxon>
        <taxon>Platyhelminthes</taxon>
        <taxon>Trematoda</taxon>
        <taxon>Digenea</taxon>
        <taxon>Opisthorchiida</taxon>
        <taxon>Opisthorchiata</taxon>
        <taxon>Opisthorchiidae</taxon>
        <taxon>Opisthorchis</taxon>
    </lineage>
</organism>
<dbReference type="GO" id="GO:0007224">
    <property type="term" value="P:smoothened signaling pathway"/>
    <property type="evidence" value="ECO:0007669"/>
    <property type="project" value="TreeGrafter"/>
</dbReference>
<feature type="transmembrane region" description="Helical" evidence="7">
    <location>
        <begin position="367"/>
        <end position="387"/>
    </location>
</feature>
<feature type="transmembrane region" description="Helical" evidence="7">
    <location>
        <begin position="672"/>
        <end position="690"/>
    </location>
</feature>
<keyword evidence="5" id="KW-0325">Glycoprotein</keyword>
<feature type="transmembrane region" description="Helical" evidence="7">
    <location>
        <begin position="1112"/>
        <end position="1135"/>
    </location>
</feature>
<evidence type="ECO:0000313" key="9">
    <source>
        <dbReference type="EMBL" id="KER24799.1"/>
    </source>
</evidence>
<dbReference type="GeneID" id="20321806"/>
<evidence type="ECO:0000259" key="8">
    <source>
        <dbReference type="PROSITE" id="PS50156"/>
    </source>
</evidence>
<evidence type="ECO:0000256" key="1">
    <source>
        <dbReference type="ARBA" id="ARBA00004141"/>
    </source>
</evidence>
<dbReference type="SUPFAM" id="SSF82866">
    <property type="entry name" value="Multidrug efflux transporter AcrB transmembrane domain"/>
    <property type="match status" value="2"/>
</dbReference>
<dbReference type="EMBL" id="KL596797">
    <property type="protein sequence ID" value="KER24799.1"/>
    <property type="molecule type" value="Genomic_DNA"/>
</dbReference>
<dbReference type="STRING" id="6198.A0A075AB27"/>
<feature type="transmembrane region" description="Helical" evidence="7">
    <location>
        <begin position="573"/>
        <end position="593"/>
    </location>
</feature>
<feature type="transmembrane region" description="Helical" evidence="7">
    <location>
        <begin position="334"/>
        <end position="355"/>
    </location>
</feature>
<keyword evidence="2 7" id="KW-0812">Transmembrane</keyword>
<evidence type="ECO:0000256" key="7">
    <source>
        <dbReference type="SAM" id="Phobius"/>
    </source>
</evidence>
<dbReference type="Gene3D" id="1.20.1640.10">
    <property type="entry name" value="Multidrug efflux transporter AcrB transmembrane domain"/>
    <property type="match status" value="2"/>
</dbReference>
<evidence type="ECO:0000313" key="10">
    <source>
        <dbReference type="Proteomes" id="UP000054324"/>
    </source>
</evidence>
<keyword evidence="3 7" id="KW-1133">Transmembrane helix</keyword>
<dbReference type="GO" id="GO:0016020">
    <property type="term" value="C:membrane"/>
    <property type="evidence" value="ECO:0007669"/>
    <property type="project" value="UniProtKB-SubCell"/>
</dbReference>
<feature type="transmembrane region" description="Helical" evidence="7">
    <location>
        <begin position="1059"/>
        <end position="1077"/>
    </location>
</feature>
<dbReference type="Proteomes" id="UP000054324">
    <property type="component" value="Unassembled WGS sequence"/>
</dbReference>
<accession>A0A075AB27</accession>
<feature type="transmembrane region" description="Helical" evidence="7">
    <location>
        <begin position="758"/>
        <end position="780"/>
    </location>
</feature>
<dbReference type="OrthoDB" id="193905at2759"/>
<proteinExistence type="inferred from homology"/>
<feature type="domain" description="SSD" evidence="8">
    <location>
        <begin position="675"/>
        <end position="727"/>
    </location>
</feature>
<dbReference type="PANTHER" id="PTHR45951:SF3">
    <property type="entry name" value="PROTEIN DISPATCHED"/>
    <property type="match status" value="1"/>
</dbReference>
<dbReference type="InterPro" id="IPR052081">
    <property type="entry name" value="Dispatched_Hh_regulator"/>
</dbReference>
<feature type="transmembrane region" description="Helical" evidence="7">
    <location>
        <begin position="541"/>
        <end position="561"/>
    </location>
</feature>
<dbReference type="InterPro" id="IPR000731">
    <property type="entry name" value="SSD"/>
</dbReference>
<feature type="transmembrane region" description="Helical" evidence="7">
    <location>
        <begin position="725"/>
        <end position="746"/>
    </location>
</feature>
<feature type="transmembrane region" description="Helical" evidence="7">
    <location>
        <begin position="702"/>
        <end position="719"/>
    </location>
</feature>
<sequence length="1230" mass="136730">MQSDVCMVLSPFSANGHPAAQDQTVVPDAGSRSLLLRFSQCIVRYRVFFGVGSLVFLVTSAVTAAFTCHLPDLSDPSADFVAIQTDWSANVQQFKALLAETRSYPWLAGSSLTSRHRRGFEQQMQHWSIKQPDRVTTLPLHQGRFTGYGSQEEQLNLCFGEHLLACCDDNRGTDSLFIFSVIRTASVIEADDLWTTYEGYGRLVMSLDQNPSLSAPYIDVGEVPLNFLTKPGAFESLCSFQSRIYELDIFKQECIHSVHQRPVRNTTSNQPHCCSAWSVPNMVAALLGRSSCSQGMYLHAYNELVSETIFRDTFWLVIGLGSLLFLLALGTGTVVIPTITLIGIGWSLLAAYGLYSRVLCVPHFPVLNLMAVVLAIGLGADDLLVYFQIRDSELVEIDQLLRSCLPAFRNNTLRRACWDTYGSDPTLLCPLVTPANCLRSPLIPLILATSLPDTADWMWRTTLLQLPIRRADSLSLFLALEAAYRSGNLTSDLSVPVYIQGMYLHAYNELVSETIFRDTFWLVIGLGSLLFLLALGTGTVVIPTITLIGIGWSLLAAYGLYSRVLCVPHFPVLNLMAVVLAIGLGADDLLVYFQVWKTSLRRTPISNSVDRDFESTTLSPWVKPRRPRNTCLNEPRADCSKVCGSGCFSSHDRSTSTDDSILATRLQFTLHHAIPSMALTSIATALGLLINFLSSIVAVQRFALFSLLIVLCNFVYVVLVAPIVFVLLSSLCISSSNVIGCVANYFDTISSHFSNLILRARFFLSSLFLIVVTVCTYILLFKRNLTVPSGGGKTSFLRSNHVFESFLNTFTNWFWMERNLHQISTLIPVHFVWGFQPEDDRSFWTFIHKQPVESTRWIPDEKLNLTSTAAREWLFKFCDRHLRQLPYLFKSTDLNSQHYGLPALELAHLNPYLDAPLWCPLGRFTNSLDNYMFAHACTNVSSHCCLGSTSQTILSLSPWQFRLCLEEYTSFEHHILPREFQSGFRFPATHSGEPLGLIVSVLTNLSILTSTHDELRQGVYDLSAWFLQALTTAPDYLRGGRLVFPTLGPFEVEKNVTEYVYWSILVTVLLAALLVLLSTGTLCLAVIALVSLFACLVTTGLMLVIIDNWSLGIVEGLVLSLAAGLAIDPCLHLALSVKRVGGRCCCDTGVGWTNRSVRTSMCMLNAAVTGSAGSTAIAGLCMIACHLSCYHQIGVFLCVLMISSWLMCYVMFASNLASWFSIWELCRNRH</sequence>
<dbReference type="KEGG" id="ovi:T265_07627"/>
<comment type="subcellular location">
    <subcellularLocation>
        <location evidence="1">Membrane</location>
        <topology evidence="1">Multi-pass membrane protein</topology>
    </subcellularLocation>
</comment>
<dbReference type="InterPro" id="IPR053958">
    <property type="entry name" value="HMGCR/SNAP/NPC1-like_SSD"/>
</dbReference>
<evidence type="ECO:0000256" key="4">
    <source>
        <dbReference type="ARBA" id="ARBA00023136"/>
    </source>
</evidence>
<dbReference type="Pfam" id="PF12349">
    <property type="entry name" value="Sterol-sensing"/>
    <property type="match status" value="1"/>
</dbReference>
<feature type="transmembrane region" description="Helical" evidence="7">
    <location>
        <begin position="1084"/>
        <end position="1106"/>
    </location>
</feature>
<keyword evidence="10" id="KW-1185">Reference proteome</keyword>
<dbReference type="PROSITE" id="PS50156">
    <property type="entry name" value="SSD"/>
    <property type="match status" value="1"/>
</dbReference>
<evidence type="ECO:0000256" key="5">
    <source>
        <dbReference type="ARBA" id="ARBA00023180"/>
    </source>
</evidence>
<name>A0A075AB27_OPIVI</name>
<reference evidence="9 10" key="1">
    <citation type="submission" date="2013-11" db="EMBL/GenBank/DDBJ databases">
        <title>Opisthorchis viverrini - life in the bile duct.</title>
        <authorList>
            <person name="Young N.D."/>
            <person name="Nagarajan N."/>
            <person name="Lin S.J."/>
            <person name="Korhonen P.K."/>
            <person name="Jex A.R."/>
            <person name="Hall R.S."/>
            <person name="Safavi-Hemami H."/>
            <person name="Kaewkong W."/>
            <person name="Bertrand D."/>
            <person name="Gao S."/>
            <person name="Seet Q."/>
            <person name="Wongkham S."/>
            <person name="Teh B.T."/>
            <person name="Wongkham C."/>
            <person name="Intapan P.M."/>
            <person name="Maleewong W."/>
            <person name="Yang X."/>
            <person name="Hu M."/>
            <person name="Wang Z."/>
            <person name="Hofmann A."/>
            <person name="Sternberg P.W."/>
            <person name="Tan P."/>
            <person name="Wang J."/>
            <person name="Gasser R.B."/>
        </authorList>
    </citation>
    <scope>NUCLEOTIDE SEQUENCE [LARGE SCALE GENOMIC DNA]</scope>
</reference>
<dbReference type="CTD" id="20321806"/>
<evidence type="ECO:0000256" key="3">
    <source>
        <dbReference type="ARBA" id="ARBA00022989"/>
    </source>
</evidence>
<comment type="similarity">
    <text evidence="6">Belongs to the dispatched family.</text>
</comment>
<feature type="transmembrane region" description="Helical" evidence="7">
    <location>
        <begin position="1164"/>
        <end position="1187"/>
    </location>
</feature>